<dbReference type="InterPro" id="IPR053956">
    <property type="entry name" value="NPC1_MLD"/>
</dbReference>
<keyword evidence="10" id="KW-0325">Glycoprotein</keyword>
<feature type="domain" description="SSD" evidence="14">
    <location>
        <begin position="577"/>
        <end position="746"/>
    </location>
</feature>
<accession>A0ABP0ZGS7</accession>
<evidence type="ECO:0000256" key="12">
    <source>
        <dbReference type="SAM" id="Phobius"/>
    </source>
</evidence>
<evidence type="ECO:0000313" key="16">
    <source>
        <dbReference type="Proteomes" id="UP001497383"/>
    </source>
</evidence>
<evidence type="ECO:0000256" key="3">
    <source>
        <dbReference type="ARBA" id="ARBA00022448"/>
    </source>
</evidence>
<dbReference type="EMBL" id="OZ022406">
    <property type="protein sequence ID" value="CAK9436771.1"/>
    <property type="molecule type" value="Genomic_DNA"/>
</dbReference>
<feature type="transmembrane region" description="Helical" evidence="12">
    <location>
        <begin position="578"/>
        <end position="596"/>
    </location>
</feature>
<dbReference type="Pfam" id="PF16414">
    <property type="entry name" value="NPC1_N"/>
    <property type="match status" value="1"/>
</dbReference>
<dbReference type="Pfam" id="PF22314">
    <property type="entry name" value="NPC1_MLD"/>
    <property type="match status" value="1"/>
</dbReference>
<dbReference type="SUPFAM" id="SSF82866">
    <property type="entry name" value="Multidrug efflux transporter AcrB transmembrane domain"/>
    <property type="match status" value="2"/>
</dbReference>
<evidence type="ECO:0000256" key="13">
    <source>
        <dbReference type="SAM" id="SignalP"/>
    </source>
</evidence>
<dbReference type="Gene3D" id="1.20.1640.10">
    <property type="entry name" value="Multidrug efflux transporter AcrB transmembrane domain"/>
    <property type="match status" value="2"/>
</dbReference>
<feature type="transmembrane region" description="Helical" evidence="12">
    <location>
        <begin position="816"/>
        <end position="838"/>
    </location>
</feature>
<feature type="region of interest" description="Disordered" evidence="11">
    <location>
        <begin position="1315"/>
        <end position="1338"/>
    </location>
</feature>
<reference evidence="15 16" key="1">
    <citation type="submission" date="2024-03" db="EMBL/GenBank/DDBJ databases">
        <authorList>
            <person name="Brejova B."/>
        </authorList>
    </citation>
    <scope>NUCLEOTIDE SEQUENCE [LARGE SCALE GENOMIC DNA]</scope>
    <source>
        <strain evidence="15 16">CBS 14171</strain>
    </source>
</reference>
<dbReference type="PROSITE" id="PS50156">
    <property type="entry name" value="SSD"/>
    <property type="match status" value="1"/>
</dbReference>
<dbReference type="Proteomes" id="UP001497383">
    <property type="component" value="Chromosome 2"/>
</dbReference>
<dbReference type="InterPro" id="IPR000731">
    <property type="entry name" value="SSD"/>
</dbReference>
<evidence type="ECO:0000256" key="6">
    <source>
        <dbReference type="ARBA" id="ARBA00022989"/>
    </source>
</evidence>
<keyword evidence="5 13" id="KW-0732">Signal</keyword>
<feature type="transmembrane region" description="Helical" evidence="12">
    <location>
        <begin position="347"/>
        <end position="367"/>
    </location>
</feature>
<feature type="transmembrane region" description="Helical" evidence="12">
    <location>
        <begin position="263"/>
        <end position="284"/>
    </location>
</feature>
<dbReference type="PANTHER" id="PTHR45727:SF2">
    <property type="entry name" value="NPC INTRACELLULAR CHOLESTEROL TRANSPORTER 1"/>
    <property type="match status" value="1"/>
</dbReference>
<feature type="transmembrane region" description="Helical" evidence="12">
    <location>
        <begin position="1147"/>
        <end position="1165"/>
    </location>
</feature>
<gene>
    <name evidence="15" type="ORF">LODBEIA_P12930</name>
</gene>
<evidence type="ECO:0000256" key="5">
    <source>
        <dbReference type="ARBA" id="ARBA00022729"/>
    </source>
</evidence>
<feature type="transmembrane region" description="Helical" evidence="12">
    <location>
        <begin position="616"/>
        <end position="638"/>
    </location>
</feature>
<proteinExistence type="inferred from homology"/>
<evidence type="ECO:0000256" key="8">
    <source>
        <dbReference type="ARBA" id="ARBA00023136"/>
    </source>
</evidence>
<feature type="transmembrane region" description="Helical" evidence="12">
    <location>
        <begin position="1233"/>
        <end position="1259"/>
    </location>
</feature>
<feature type="transmembrane region" description="Helical" evidence="12">
    <location>
        <begin position="1271"/>
        <end position="1294"/>
    </location>
</feature>
<feature type="transmembrane region" description="Helical" evidence="12">
    <location>
        <begin position="1081"/>
        <end position="1114"/>
    </location>
</feature>
<keyword evidence="16" id="KW-1185">Reference proteome</keyword>
<evidence type="ECO:0000256" key="10">
    <source>
        <dbReference type="ARBA" id="ARBA00023180"/>
    </source>
</evidence>
<dbReference type="RefSeq" id="XP_066828231.1">
    <property type="nucleotide sequence ID" value="XM_066971165.1"/>
</dbReference>
<keyword evidence="9" id="KW-1015">Disulfide bond</keyword>
<evidence type="ECO:0000256" key="9">
    <source>
        <dbReference type="ARBA" id="ARBA00023157"/>
    </source>
</evidence>
<evidence type="ECO:0000256" key="1">
    <source>
        <dbReference type="ARBA" id="ARBA00004141"/>
    </source>
</evidence>
<dbReference type="InterPro" id="IPR053958">
    <property type="entry name" value="HMGCR/SNAP/NPC1-like_SSD"/>
</dbReference>
<protein>
    <recommendedName>
        <fullName evidence="14">SSD domain-containing protein</fullName>
    </recommendedName>
</protein>
<dbReference type="Pfam" id="PF12349">
    <property type="entry name" value="Sterol-sensing"/>
    <property type="match status" value="1"/>
</dbReference>
<evidence type="ECO:0000256" key="4">
    <source>
        <dbReference type="ARBA" id="ARBA00022692"/>
    </source>
</evidence>
<feature type="transmembrane region" description="Helical" evidence="12">
    <location>
        <begin position="644"/>
        <end position="666"/>
    </location>
</feature>
<keyword evidence="4 12" id="KW-0812">Transmembrane</keyword>
<evidence type="ECO:0000259" key="14">
    <source>
        <dbReference type="PROSITE" id="PS50156"/>
    </source>
</evidence>
<comment type="subcellular location">
    <subcellularLocation>
        <location evidence="1">Membrane</location>
        <topology evidence="1">Multi-pass membrane protein</topology>
    </subcellularLocation>
</comment>
<name>A0ABP0ZGS7_9ASCO</name>
<feature type="signal peptide" evidence="13">
    <location>
        <begin position="1"/>
        <end position="20"/>
    </location>
</feature>
<dbReference type="InterPro" id="IPR032190">
    <property type="entry name" value="NPC1_N"/>
</dbReference>
<evidence type="ECO:0000313" key="15">
    <source>
        <dbReference type="EMBL" id="CAK9436771.1"/>
    </source>
</evidence>
<feature type="chain" id="PRO_5046100557" description="SSD domain-containing protein" evidence="13">
    <location>
        <begin position="21"/>
        <end position="1338"/>
    </location>
</feature>
<keyword evidence="6 12" id="KW-1133">Transmembrane helix</keyword>
<evidence type="ECO:0000256" key="7">
    <source>
        <dbReference type="ARBA" id="ARBA00023055"/>
    </source>
</evidence>
<organism evidence="15 16">
    <name type="scientific">Lodderomyces beijingensis</name>
    <dbReference type="NCBI Taxonomy" id="1775926"/>
    <lineage>
        <taxon>Eukaryota</taxon>
        <taxon>Fungi</taxon>
        <taxon>Dikarya</taxon>
        <taxon>Ascomycota</taxon>
        <taxon>Saccharomycotina</taxon>
        <taxon>Pichiomycetes</taxon>
        <taxon>Debaryomycetaceae</taxon>
        <taxon>Candida/Lodderomyces clade</taxon>
        <taxon>Lodderomyces</taxon>
    </lineage>
</organism>
<evidence type="ECO:0000256" key="11">
    <source>
        <dbReference type="SAM" id="MobiDB-lite"/>
    </source>
</evidence>
<keyword evidence="7" id="KW-0445">Lipid transport</keyword>
<sequence>MILSPVYLLLWTAAIGLAGATNHSVGYCNTYDNCGKKSVFGKPLPCANFVKATAPTEESRERLRKICGREYDLVCCSPQQIDDLESNLKRVDPIISSCPACHKNFYNFFCSLSCDPNQSTFAEILKTQLARDTGKEIVTEVNEFVDPAYAKEFFNSCKDVKFSATNGFAMDLIGGGAKNYSQFLKFLGDEKPLLGGSPYQINFKYKLTPEMENDGLQLRSDVMYACNDEQYKCACADCEKSCPKLPHAENYGKRCTVGIIPCFSFSVLMVLICLILLLGGYHVYLARAKHFRQRSGSYHSADDGDDEMINPLVYVTVRKPAVRRVSDRINSYIQDFFERLGRFCSTFPGVTIGSSLAVAILLSLGMFKLQLETDPINLWVSPTEPAYINQQYFETHFGEWFRIEQVIVSSKNNEPIFNWDTIQWWFEQESKLETINNSNNVTLSDLCFKPLGETCAIESFTQYFHGDINELNKNNWQEKLQECADSPVNCLPTFQQPLKPQLLFDNVDIAKATAFIVTVLINSDSANAKSTNDTVSYEHSFQQWARDLQLNNNLDLNIAYSTEVSLTEELNQSSNTDIRIVLISYIAMFIYASLALGGKLPKNISLRSLVKTRFMLGLSGIIIIMLSVTASVGVFSMIGLKSTLIIAEVIPFLVLAIGVDNIFLIVHELHKITEHEPELDVQLRIALAMRNIGPSCFISAVLQISMFLLATVVDMPAVKNFAIYSAGAVAINFILQITCFVGLLAVDQRRLESNRVDCVPWISIPAFKLADGAAAAGEADEEEAREAEKHLEYDFSSWLKSKYAPYILGRTTRPKILTLFTIWAGVSLSLFPGIKFGLDQRIALPRGSYLVEYFDSIYSYFNTGPPVFFVVKDLDVRERVYQKEICGKFSACNEYSLANILEQEFKRSKKSMIAEPTSNWLDDFLTWLNPDLDQCCRFKKSSLSFSSMVFDTTTTTPTKKHLPEFCTPYAPERQCQACFAGHEPPYSGDMDAFPQGKEEFMFYFNQWIQEPSDPCPLGGKAPYSNSISRSHDEIKASYFRTAHTPLRSQDDFIAAYKNSLRIVREIKRFIPDLKVFSWSPFYIFFVQYLNIVGLTFGLTSGAIALIWLVCTILLGSMRSSTVISVIITSIMINMGGVMALWDISLNAVSLVNLIICCGLAVEFTIHLTRAYTVSKVSIFEDENEETIYNNLMNLGGGSSIGGGGGNGGGGSNSSLSSIGEFNAKLRYAKAFNALTTVGGSIVGGITLTKLLGISILAFTRSKIFEVYYFRMWFSLIIIAALHALILLPIVLSLFGDLNKSNTIVYDDSQLSGQLGGEADISRDDVDINGDETNSSMDS</sequence>
<keyword evidence="3" id="KW-0813">Transport</keyword>
<evidence type="ECO:0000256" key="2">
    <source>
        <dbReference type="ARBA" id="ARBA00005585"/>
    </source>
</evidence>
<dbReference type="PANTHER" id="PTHR45727">
    <property type="entry name" value="NPC INTRACELLULAR CHOLESTEROL TRANSPORTER 1"/>
    <property type="match status" value="1"/>
</dbReference>
<comment type="similarity">
    <text evidence="2">Belongs to the patched family.</text>
</comment>
<feature type="transmembrane region" description="Helical" evidence="12">
    <location>
        <begin position="721"/>
        <end position="746"/>
    </location>
</feature>
<keyword evidence="8 12" id="KW-0472">Membrane</keyword>
<feature type="transmembrane region" description="Helical" evidence="12">
    <location>
        <begin position="687"/>
        <end position="709"/>
    </location>
</feature>
<dbReference type="GeneID" id="92206489"/>
<feature type="transmembrane region" description="Helical" evidence="12">
    <location>
        <begin position="1121"/>
        <end position="1141"/>
    </location>
</feature>